<dbReference type="InterPro" id="IPR026444">
    <property type="entry name" value="Secre_tail"/>
</dbReference>
<name>A0ABP8FJ52_9BACT</name>
<sequence length="884" mass="95419">MRKKYARLKHISIGLGIISSLLLQAGTALAQRSGQANASEGAKLAPAFKTANREQLFPKVRVQVQDMGAFQKWLKQNVPYASSYPVAGVASVVLVSGLGQGDGQKLAQCPWVTFVDVPDRKPREEAYLQNADLRVNRIDALHLAFPEIHGKGLTVSVKEQPFDSLDIDLKTRVISSSAFSQATTPHATAMATLIAGAGNSSATSKGVAWQSRMTAANFSNLLPDNADVLKAQGVTVQNHSYGVGVENYYGLESQAYDQQSRQLPTLVHVFSSGNSGTQAASAGPYEKINGFANLTGQFKVSKNTLSVGAIDTSGQVSILSSKGPTYDGRIKPEVVAFGEAGTSEAAAVVSGIALAVQDAHRKKNGGALPTSDLVKAAIINAADDKGRAHVDYAAGFGNADALGAVQSILEGRYAQGGVAQGATRSIKVTVPAGTANVKVTLVWLDREGEPNASKALVNDLDLVLKSASGQEWLPWGVSTFAHKDSLLAPARRKADHLNNVEQVTVANPAAGEYEVLVNGHQVQGSQAYSLVYEFEKAFAWSYPFISSHLEAGQKSRLRWITPVKDRSMGTLEFRYATPGASWQALNGAVDLNKEAVDLLMPDTTALAELRMVVGSEVYETGAFVISPTLNLKVGYQCEDEVMLYWPKAPGAQQYQVYQVGSQFLEPVAQTQDTVWVFKKSQQPALHYAVAPMVQGKAGQRSLTQNYSQQGVGCYVRNFIPKYFVTDTVLLDLQISTTYGLSALYLEKKINGEYKTVQPITLGQSTNFDLQDLTPVSGWNEYRIKLVTKTGGVFYSQVEGLFYTPERYIQVYPTPALAGADLNIITQDDATSQILLYDQTGRLIREYAQDGSIKIIETKGLRPGAYFVKVISSKGISTQTKVILL</sequence>
<dbReference type="PANTHER" id="PTHR43399:SF4">
    <property type="entry name" value="CELL WALL-ASSOCIATED PROTEASE"/>
    <property type="match status" value="1"/>
</dbReference>
<dbReference type="InterPro" id="IPR008979">
    <property type="entry name" value="Galactose-bd-like_sf"/>
</dbReference>
<evidence type="ECO:0000313" key="6">
    <source>
        <dbReference type="EMBL" id="GAA4305001.1"/>
    </source>
</evidence>
<evidence type="ECO:0000256" key="3">
    <source>
        <dbReference type="SAM" id="SignalP"/>
    </source>
</evidence>
<evidence type="ECO:0008006" key="8">
    <source>
        <dbReference type="Google" id="ProtNLM"/>
    </source>
</evidence>
<protein>
    <recommendedName>
        <fullName evidence="8">Por secretion system C-terminal sorting domain-containing protein</fullName>
    </recommendedName>
</protein>
<dbReference type="PROSITE" id="PS51892">
    <property type="entry name" value="SUBTILASE"/>
    <property type="match status" value="1"/>
</dbReference>
<evidence type="ECO:0000259" key="5">
    <source>
        <dbReference type="Pfam" id="PF18962"/>
    </source>
</evidence>
<comment type="caution">
    <text evidence="2">Lacks conserved residue(s) required for the propagation of feature annotation.</text>
</comment>
<dbReference type="InterPro" id="IPR036852">
    <property type="entry name" value="Peptidase_S8/S53_dom_sf"/>
</dbReference>
<feature type="chain" id="PRO_5046217994" description="Por secretion system C-terminal sorting domain-containing protein" evidence="3">
    <location>
        <begin position="31"/>
        <end position="884"/>
    </location>
</feature>
<dbReference type="CDD" id="cd04842">
    <property type="entry name" value="Peptidases_S8_Kp43_protease"/>
    <property type="match status" value="1"/>
</dbReference>
<evidence type="ECO:0000256" key="1">
    <source>
        <dbReference type="ARBA" id="ARBA00011073"/>
    </source>
</evidence>
<dbReference type="RefSeq" id="WP_345165020.1">
    <property type="nucleotide sequence ID" value="NZ_BAABGX010000002.1"/>
</dbReference>
<evidence type="ECO:0000259" key="4">
    <source>
        <dbReference type="Pfam" id="PF00082"/>
    </source>
</evidence>
<comment type="similarity">
    <text evidence="1 2">Belongs to the peptidase S8 family.</text>
</comment>
<dbReference type="InterPro" id="IPR051048">
    <property type="entry name" value="Peptidase_S8/S53_subtilisin"/>
</dbReference>
<dbReference type="EMBL" id="BAABGX010000002">
    <property type="protein sequence ID" value="GAA4305001.1"/>
    <property type="molecule type" value="Genomic_DNA"/>
</dbReference>
<feature type="domain" description="Peptidase S8/S53" evidence="4">
    <location>
        <begin position="150"/>
        <end position="397"/>
    </location>
</feature>
<dbReference type="Gene3D" id="2.60.120.380">
    <property type="match status" value="1"/>
</dbReference>
<dbReference type="NCBIfam" id="TIGR04183">
    <property type="entry name" value="Por_Secre_tail"/>
    <property type="match status" value="1"/>
</dbReference>
<evidence type="ECO:0000256" key="2">
    <source>
        <dbReference type="PROSITE-ProRule" id="PRU01240"/>
    </source>
</evidence>
<comment type="caution">
    <text evidence="6">The sequence shown here is derived from an EMBL/GenBank/DDBJ whole genome shotgun (WGS) entry which is preliminary data.</text>
</comment>
<reference evidence="7" key="1">
    <citation type="journal article" date="2019" name="Int. J. Syst. Evol. Microbiol.">
        <title>The Global Catalogue of Microorganisms (GCM) 10K type strain sequencing project: providing services to taxonomists for standard genome sequencing and annotation.</title>
        <authorList>
            <consortium name="The Broad Institute Genomics Platform"/>
            <consortium name="The Broad Institute Genome Sequencing Center for Infectious Disease"/>
            <person name="Wu L."/>
            <person name="Ma J."/>
        </authorList>
    </citation>
    <scope>NUCLEOTIDE SEQUENCE [LARGE SCALE GENOMIC DNA]</scope>
    <source>
        <strain evidence="7">JCM 17917</strain>
    </source>
</reference>
<evidence type="ECO:0000313" key="7">
    <source>
        <dbReference type="Proteomes" id="UP001501844"/>
    </source>
</evidence>
<dbReference type="SUPFAM" id="SSF49785">
    <property type="entry name" value="Galactose-binding domain-like"/>
    <property type="match status" value="1"/>
</dbReference>
<proteinExistence type="inferred from homology"/>
<dbReference type="Gene3D" id="3.40.50.200">
    <property type="entry name" value="Peptidase S8/S53 domain"/>
    <property type="match status" value="1"/>
</dbReference>
<gene>
    <name evidence="6" type="ORF">GCM10023183_18780</name>
</gene>
<dbReference type="Pfam" id="PF00082">
    <property type="entry name" value="Peptidase_S8"/>
    <property type="match status" value="1"/>
</dbReference>
<accession>A0ABP8FJ52</accession>
<organism evidence="6 7">
    <name type="scientific">Nibribacter koreensis</name>
    <dbReference type="NCBI Taxonomy" id="1084519"/>
    <lineage>
        <taxon>Bacteria</taxon>
        <taxon>Pseudomonadati</taxon>
        <taxon>Bacteroidota</taxon>
        <taxon>Cytophagia</taxon>
        <taxon>Cytophagales</taxon>
        <taxon>Hymenobacteraceae</taxon>
        <taxon>Nibribacter</taxon>
    </lineage>
</organism>
<keyword evidence="3" id="KW-0732">Signal</keyword>
<dbReference type="InterPro" id="IPR034058">
    <property type="entry name" value="TagA/B/C/D_pept_dom"/>
</dbReference>
<keyword evidence="7" id="KW-1185">Reference proteome</keyword>
<dbReference type="Proteomes" id="UP001501844">
    <property type="component" value="Unassembled WGS sequence"/>
</dbReference>
<feature type="signal peptide" evidence="3">
    <location>
        <begin position="1"/>
        <end position="30"/>
    </location>
</feature>
<dbReference type="InterPro" id="IPR000209">
    <property type="entry name" value="Peptidase_S8/S53_dom"/>
</dbReference>
<dbReference type="PANTHER" id="PTHR43399">
    <property type="entry name" value="SUBTILISIN-RELATED"/>
    <property type="match status" value="1"/>
</dbReference>
<dbReference type="SUPFAM" id="SSF52743">
    <property type="entry name" value="Subtilisin-like"/>
    <property type="match status" value="1"/>
</dbReference>
<feature type="domain" description="Secretion system C-terminal sorting" evidence="5">
    <location>
        <begin position="810"/>
        <end position="882"/>
    </location>
</feature>
<dbReference type="Pfam" id="PF18962">
    <property type="entry name" value="Por_Secre_tail"/>
    <property type="match status" value="1"/>
</dbReference>